<feature type="region of interest" description="Disordered" evidence="1">
    <location>
        <begin position="26"/>
        <end position="68"/>
    </location>
</feature>
<dbReference type="AlphaFoldDB" id="A0A0C9Y7V9"/>
<organism evidence="2 3">
    <name type="scientific">Pisolithus microcarpus 441</name>
    <dbReference type="NCBI Taxonomy" id="765257"/>
    <lineage>
        <taxon>Eukaryota</taxon>
        <taxon>Fungi</taxon>
        <taxon>Dikarya</taxon>
        <taxon>Basidiomycota</taxon>
        <taxon>Agaricomycotina</taxon>
        <taxon>Agaricomycetes</taxon>
        <taxon>Agaricomycetidae</taxon>
        <taxon>Boletales</taxon>
        <taxon>Sclerodermatineae</taxon>
        <taxon>Pisolithaceae</taxon>
        <taxon>Pisolithus</taxon>
    </lineage>
</organism>
<evidence type="ECO:0000256" key="1">
    <source>
        <dbReference type="SAM" id="MobiDB-lite"/>
    </source>
</evidence>
<reference evidence="3" key="2">
    <citation type="submission" date="2015-01" db="EMBL/GenBank/DDBJ databases">
        <title>Evolutionary Origins and Diversification of the Mycorrhizal Mutualists.</title>
        <authorList>
            <consortium name="DOE Joint Genome Institute"/>
            <consortium name="Mycorrhizal Genomics Consortium"/>
            <person name="Kohler A."/>
            <person name="Kuo A."/>
            <person name="Nagy L.G."/>
            <person name="Floudas D."/>
            <person name="Copeland A."/>
            <person name="Barry K.W."/>
            <person name="Cichocki N."/>
            <person name="Veneault-Fourrey C."/>
            <person name="LaButti K."/>
            <person name="Lindquist E.A."/>
            <person name="Lipzen A."/>
            <person name="Lundell T."/>
            <person name="Morin E."/>
            <person name="Murat C."/>
            <person name="Riley R."/>
            <person name="Ohm R."/>
            <person name="Sun H."/>
            <person name="Tunlid A."/>
            <person name="Henrissat B."/>
            <person name="Grigoriev I.V."/>
            <person name="Hibbett D.S."/>
            <person name="Martin F."/>
        </authorList>
    </citation>
    <scope>NUCLEOTIDE SEQUENCE [LARGE SCALE GENOMIC DNA]</scope>
    <source>
        <strain evidence="3">441</strain>
    </source>
</reference>
<keyword evidence="3" id="KW-1185">Reference proteome</keyword>
<dbReference type="Proteomes" id="UP000054018">
    <property type="component" value="Unassembled WGS sequence"/>
</dbReference>
<protein>
    <submittedName>
        <fullName evidence="2">Uncharacterized protein</fullName>
    </submittedName>
</protein>
<dbReference type="EMBL" id="KN833759">
    <property type="protein sequence ID" value="KIK20785.1"/>
    <property type="molecule type" value="Genomic_DNA"/>
</dbReference>
<evidence type="ECO:0000313" key="2">
    <source>
        <dbReference type="EMBL" id="KIK20785.1"/>
    </source>
</evidence>
<reference evidence="2 3" key="1">
    <citation type="submission" date="2014-04" db="EMBL/GenBank/DDBJ databases">
        <authorList>
            <consortium name="DOE Joint Genome Institute"/>
            <person name="Kuo A."/>
            <person name="Kohler A."/>
            <person name="Costa M.D."/>
            <person name="Nagy L.G."/>
            <person name="Floudas D."/>
            <person name="Copeland A."/>
            <person name="Barry K.W."/>
            <person name="Cichocki N."/>
            <person name="Veneault-Fourrey C."/>
            <person name="LaButti K."/>
            <person name="Lindquist E.A."/>
            <person name="Lipzen A."/>
            <person name="Lundell T."/>
            <person name="Morin E."/>
            <person name="Murat C."/>
            <person name="Sun H."/>
            <person name="Tunlid A."/>
            <person name="Henrissat B."/>
            <person name="Grigoriev I.V."/>
            <person name="Hibbett D.S."/>
            <person name="Martin F."/>
            <person name="Nordberg H.P."/>
            <person name="Cantor M.N."/>
            <person name="Hua S.X."/>
        </authorList>
    </citation>
    <scope>NUCLEOTIDE SEQUENCE [LARGE SCALE GENOMIC DNA]</scope>
    <source>
        <strain evidence="2 3">441</strain>
    </source>
</reference>
<proteinExistence type="predicted"/>
<name>A0A0C9Y7V9_9AGAM</name>
<evidence type="ECO:0000313" key="3">
    <source>
        <dbReference type="Proteomes" id="UP000054018"/>
    </source>
</evidence>
<sequence length="68" mass="7592">MYGDDDESSSGRSHIACSTFPRIRRVLPSGDYRPPTRTINKRRVEQPTHITPIPPQPEHSAALAARPV</sequence>
<dbReference type="HOGENOM" id="CLU_2794930_0_0_1"/>
<gene>
    <name evidence="2" type="ORF">PISMIDRAFT_573027</name>
</gene>
<accession>A0A0C9Y7V9</accession>